<gene>
    <name evidence="1" type="ORF">GM535_14195</name>
</gene>
<sequence>MSKWKNSCEHYLTNSAMNRVAWLGQAAMCYATGIPSAFRSGFFLLTDEQQDSANQAALAALNKWLAANGREPVT</sequence>
<dbReference type="Proteomes" id="UP000729182">
    <property type="component" value="Unassembled WGS sequence"/>
</dbReference>
<evidence type="ECO:0008006" key="3">
    <source>
        <dbReference type="Google" id="ProtNLM"/>
    </source>
</evidence>
<dbReference type="EMBL" id="WNHN01001075">
    <property type="protein sequence ID" value="MTV78355.1"/>
    <property type="molecule type" value="Genomic_DNA"/>
</dbReference>
<feature type="non-terminal residue" evidence="1">
    <location>
        <position position="74"/>
    </location>
</feature>
<dbReference type="RefSeq" id="WP_155459140.1">
    <property type="nucleotide sequence ID" value="NZ_WNHN01001075.1"/>
</dbReference>
<comment type="caution">
    <text evidence="1">The sequence shown here is derived from an EMBL/GenBank/DDBJ whole genome shotgun (WGS) entry which is preliminary data.</text>
</comment>
<reference evidence="1" key="1">
    <citation type="submission" date="2019-11" db="EMBL/GenBank/DDBJ databases">
        <title>Growth characteristics of pneumococcus vary with the chemical composition of the capsule and with environmental conditions.</title>
        <authorList>
            <person name="Tothpal A."/>
            <person name="Desobry K."/>
            <person name="Joshi S."/>
            <person name="Wyllie A.L."/>
            <person name="Weinberger D.M."/>
        </authorList>
    </citation>
    <scope>NUCLEOTIDE SEQUENCE</scope>
    <source>
        <strain evidence="1">Pnumococcus10A</strain>
    </source>
</reference>
<evidence type="ECO:0000313" key="1">
    <source>
        <dbReference type="EMBL" id="MTV78355.1"/>
    </source>
</evidence>
<organism evidence="1 2">
    <name type="scientific">Streptococcus pneumoniae</name>
    <dbReference type="NCBI Taxonomy" id="1313"/>
    <lineage>
        <taxon>Bacteria</taxon>
        <taxon>Bacillati</taxon>
        <taxon>Bacillota</taxon>
        <taxon>Bacilli</taxon>
        <taxon>Lactobacillales</taxon>
        <taxon>Streptococcaceae</taxon>
        <taxon>Streptococcus</taxon>
    </lineage>
</organism>
<dbReference type="AlphaFoldDB" id="A0AAW9W8W6"/>
<evidence type="ECO:0000313" key="2">
    <source>
        <dbReference type="Proteomes" id="UP000729182"/>
    </source>
</evidence>
<proteinExistence type="predicted"/>
<accession>A0AAW9W8W6</accession>
<name>A0AAW9W8W6_STREE</name>
<protein>
    <recommendedName>
        <fullName evidence="3">Phage portal protein</fullName>
    </recommendedName>
</protein>